<keyword evidence="1" id="KW-1133">Transmembrane helix</keyword>
<dbReference type="EMBL" id="CAADJD010000018">
    <property type="protein sequence ID" value="VFS63009.1"/>
    <property type="molecule type" value="Genomic_DNA"/>
</dbReference>
<sequence length="150" mass="16469">MNSPPRSFLTLSQGNPYACFFADSSWSGSLTFPLTNYTKLTSFANKPLRRKYQILLFLLVAVICGIPAIGALFGLALIGGLIGTTFRRSESGALQVALVSTVTALLYVGMGGYLLMTGPVFTGLRDLHDTGFWCIYLRQNHRRKRGPDSR</sequence>
<accession>A0A485B2V3</accession>
<protein>
    <submittedName>
        <fullName evidence="2">Uncharacterized protein</fullName>
    </submittedName>
</protein>
<keyword evidence="1" id="KW-0472">Membrane</keyword>
<dbReference type="AlphaFoldDB" id="A0A485B2V3"/>
<organism evidence="2 3">
    <name type="scientific">Kluyvera cryocrescens</name>
    <name type="common">Kluyvera citrophila</name>
    <dbReference type="NCBI Taxonomy" id="580"/>
    <lineage>
        <taxon>Bacteria</taxon>
        <taxon>Pseudomonadati</taxon>
        <taxon>Pseudomonadota</taxon>
        <taxon>Gammaproteobacteria</taxon>
        <taxon>Enterobacterales</taxon>
        <taxon>Enterobacteriaceae</taxon>
        <taxon>Kluyvera</taxon>
    </lineage>
</organism>
<name>A0A485B2V3_KLUCR</name>
<keyword evidence="3" id="KW-1185">Reference proteome</keyword>
<keyword evidence="1" id="KW-0812">Transmembrane</keyword>
<dbReference type="Proteomes" id="UP000401081">
    <property type="component" value="Unassembled WGS sequence"/>
</dbReference>
<feature type="transmembrane region" description="Helical" evidence="1">
    <location>
        <begin position="94"/>
        <end position="115"/>
    </location>
</feature>
<reference evidence="2 3" key="1">
    <citation type="submission" date="2019-03" db="EMBL/GenBank/DDBJ databases">
        <authorList>
            <consortium name="Pathogen Informatics"/>
        </authorList>
    </citation>
    <scope>NUCLEOTIDE SEQUENCE [LARGE SCALE GENOMIC DNA]</scope>
    <source>
        <strain evidence="2 3">NCTC12993</strain>
    </source>
</reference>
<gene>
    <name evidence="2" type="ORF">NCTC12993_02422</name>
</gene>
<evidence type="ECO:0000256" key="1">
    <source>
        <dbReference type="SAM" id="Phobius"/>
    </source>
</evidence>
<evidence type="ECO:0000313" key="2">
    <source>
        <dbReference type="EMBL" id="VFS63009.1"/>
    </source>
</evidence>
<evidence type="ECO:0000313" key="3">
    <source>
        <dbReference type="Proteomes" id="UP000401081"/>
    </source>
</evidence>
<proteinExistence type="predicted"/>
<feature type="transmembrane region" description="Helical" evidence="1">
    <location>
        <begin position="54"/>
        <end position="82"/>
    </location>
</feature>